<dbReference type="Gene3D" id="3.40.640.10">
    <property type="entry name" value="Type I PLP-dependent aspartate aminotransferase-like (Major domain)"/>
    <property type="match status" value="1"/>
</dbReference>
<keyword evidence="2 3" id="KW-0663">Pyridoxal phosphate</keyword>
<dbReference type="Pfam" id="PF00202">
    <property type="entry name" value="Aminotran_3"/>
    <property type="match status" value="1"/>
</dbReference>
<comment type="caution">
    <text evidence="5">The sequence shown here is derived from an EMBL/GenBank/DDBJ whole genome shotgun (WGS) entry which is preliminary data.</text>
</comment>
<name>A0ABW8AHD4_9ACTN</name>
<evidence type="ECO:0000313" key="5">
    <source>
        <dbReference type="EMBL" id="MFI7585765.1"/>
    </source>
</evidence>
<gene>
    <name evidence="5" type="ORF">ACIB24_01675</name>
</gene>
<sequence length="485" mass="51508">MTSLDDGRTLPSTAPAHPQPLPSSGPGSPARTKELDLQYVFHSWLAQDGRDPFVATGAQGSWVLDGEGRAHLDFSGQLVFTQLGFNHPRVVAAITEQAATLGTIAPQHAVESRSEAARLIVERAPGDAFRQVFFTNGGADAIENAVRMARLHTGRRKVLSRYRSYHGNTTTAINLTGDARRWPNDYGAEGVVHFFGPYPYRSAFHATSEEEECARALEHLEQTIALEGPSTIAALVLESIPGTAGIMVPPAGYLRGVRELCDRHGIVWIADEVMSGFGRSGRWFACELADEAPTGTPGEWKPVGGAVTAPDLITFAKGVNSGYVPLGGVLISEDIANSFKTRAFPGGLTYSGHPLGCAAAVANIGVLTDERLIENADRLGREVIGPELVKLAADSGIVGEVRGLGCFWALELVRDKDSREPLTPGGFGTSPAMGVLAAACKRLGLLPFINGSRTHVVPALNITDDEARYGIGLLAEALAEVEASL</sequence>
<dbReference type="EMBL" id="JBITLV010000001">
    <property type="protein sequence ID" value="MFI7585765.1"/>
    <property type="molecule type" value="Genomic_DNA"/>
</dbReference>
<dbReference type="CDD" id="cd00610">
    <property type="entry name" value="OAT_like"/>
    <property type="match status" value="1"/>
</dbReference>
<accession>A0ABW8AHD4</accession>
<evidence type="ECO:0000313" key="6">
    <source>
        <dbReference type="Proteomes" id="UP001612915"/>
    </source>
</evidence>
<dbReference type="NCBIfam" id="NF004718">
    <property type="entry name" value="PRK06062.1"/>
    <property type="match status" value="1"/>
</dbReference>
<dbReference type="Proteomes" id="UP001612915">
    <property type="component" value="Unassembled WGS sequence"/>
</dbReference>
<dbReference type="InterPro" id="IPR015421">
    <property type="entry name" value="PyrdxlP-dep_Trfase_major"/>
</dbReference>
<dbReference type="InterPro" id="IPR005814">
    <property type="entry name" value="Aminotrans_3"/>
</dbReference>
<dbReference type="GO" id="GO:0008483">
    <property type="term" value="F:transaminase activity"/>
    <property type="evidence" value="ECO:0007669"/>
    <property type="project" value="UniProtKB-KW"/>
</dbReference>
<dbReference type="PANTHER" id="PTHR43094">
    <property type="entry name" value="AMINOTRANSFERASE"/>
    <property type="match status" value="1"/>
</dbReference>
<dbReference type="InterPro" id="IPR015422">
    <property type="entry name" value="PyrdxlP-dep_Trfase_small"/>
</dbReference>
<evidence type="ECO:0000256" key="3">
    <source>
        <dbReference type="RuleBase" id="RU003560"/>
    </source>
</evidence>
<dbReference type="RefSeq" id="WP_398274210.1">
    <property type="nucleotide sequence ID" value="NZ_JBITLV010000001.1"/>
</dbReference>
<dbReference type="InterPro" id="IPR015424">
    <property type="entry name" value="PyrdxlP-dep_Trfase"/>
</dbReference>
<evidence type="ECO:0000256" key="1">
    <source>
        <dbReference type="ARBA" id="ARBA00008954"/>
    </source>
</evidence>
<feature type="region of interest" description="Disordered" evidence="4">
    <location>
        <begin position="1"/>
        <end position="30"/>
    </location>
</feature>
<organism evidence="5 6">
    <name type="scientific">Spongisporangium articulatum</name>
    <dbReference type="NCBI Taxonomy" id="3362603"/>
    <lineage>
        <taxon>Bacteria</taxon>
        <taxon>Bacillati</taxon>
        <taxon>Actinomycetota</taxon>
        <taxon>Actinomycetes</taxon>
        <taxon>Kineosporiales</taxon>
        <taxon>Kineosporiaceae</taxon>
        <taxon>Spongisporangium</taxon>
    </lineage>
</organism>
<reference evidence="5 6" key="1">
    <citation type="submission" date="2024-10" db="EMBL/GenBank/DDBJ databases">
        <title>The Natural Products Discovery Center: Release of the First 8490 Sequenced Strains for Exploring Actinobacteria Biosynthetic Diversity.</title>
        <authorList>
            <person name="Kalkreuter E."/>
            <person name="Kautsar S.A."/>
            <person name="Yang D."/>
            <person name="Bader C.D."/>
            <person name="Teijaro C.N."/>
            <person name="Fluegel L."/>
            <person name="Davis C.M."/>
            <person name="Simpson J.R."/>
            <person name="Lauterbach L."/>
            <person name="Steele A.D."/>
            <person name="Gui C."/>
            <person name="Meng S."/>
            <person name="Li G."/>
            <person name="Viehrig K."/>
            <person name="Ye F."/>
            <person name="Su P."/>
            <person name="Kiefer A.F."/>
            <person name="Nichols A."/>
            <person name="Cepeda A.J."/>
            <person name="Yan W."/>
            <person name="Fan B."/>
            <person name="Jiang Y."/>
            <person name="Adhikari A."/>
            <person name="Zheng C.-J."/>
            <person name="Schuster L."/>
            <person name="Cowan T.M."/>
            <person name="Smanski M.J."/>
            <person name="Chevrette M.G."/>
            <person name="De Carvalho L.P.S."/>
            <person name="Shen B."/>
        </authorList>
    </citation>
    <scope>NUCLEOTIDE SEQUENCE [LARGE SCALE GENOMIC DNA]</scope>
    <source>
        <strain evidence="5 6">NPDC049639</strain>
    </source>
</reference>
<dbReference type="Gene3D" id="3.90.1150.10">
    <property type="entry name" value="Aspartate Aminotransferase, domain 1"/>
    <property type="match status" value="1"/>
</dbReference>
<comment type="similarity">
    <text evidence="1 3">Belongs to the class-III pyridoxal-phosphate-dependent aminotransferase family.</text>
</comment>
<keyword evidence="6" id="KW-1185">Reference proteome</keyword>
<dbReference type="PANTHER" id="PTHR43094:SF1">
    <property type="entry name" value="AMINOTRANSFERASE CLASS-III"/>
    <property type="match status" value="1"/>
</dbReference>
<proteinExistence type="inferred from homology"/>
<keyword evidence="5" id="KW-0808">Transferase</keyword>
<keyword evidence="5" id="KW-0032">Aminotransferase</keyword>
<dbReference type="SUPFAM" id="SSF53383">
    <property type="entry name" value="PLP-dependent transferases"/>
    <property type="match status" value="1"/>
</dbReference>
<evidence type="ECO:0000256" key="4">
    <source>
        <dbReference type="SAM" id="MobiDB-lite"/>
    </source>
</evidence>
<evidence type="ECO:0000256" key="2">
    <source>
        <dbReference type="ARBA" id="ARBA00022898"/>
    </source>
</evidence>
<protein>
    <submittedName>
        <fullName evidence="5">Aspartate aminotransferase family protein</fullName>
    </submittedName>
</protein>